<name>A0AAD5JS57_ACENE</name>
<dbReference type="Proteomes" id="UP001064489">
    <property type="component" value="Chromosome 9"/>
</dbReference>
<keyword evidence="2" id="KW-1185">Reference proteome</keyword>
<evidence type="ECO:0000313" key="2">
    <source>
        <dbReference type="Proteomes" id="UP001064489"/>
    </source>
</evidence>
<reference evidence="1" key="2">
    <citation type="submission" date="2023-02" db="EMBL/GenBank/DDBJ databases">
        <authorList>
            <person name="Swenson N.G."/>
            <person name="Wegrzyn J.L."/>
            <person name="Mcevoy S.L."/>
        </authorList>
    </citation>
    <scope>NUCLEOTIDE SEQUENCE</scope>
    <source>
        <strain evidence="1">91603</strain>
        <tissue evidence="1">Leaf</tissue>
    </source>
</reference>
<proteinExistence type="predicted"/>
<dbReference type="EMBL" id="JAJSOW010000001">
    <property type="protein sequence ID" value="KAI9200019.1"/>
    <property type="molecule type" value="Genomic_DNA"/>
</dbReference>
<accession>A0AAD5JS57</accession>
<evidence type="ECO:0000313" key="1">
    <source>
        <dbReference type="EMBL" id="KAI9200019.1"/>
    </source>
</evidence>
<organism evidence="1 2">
    <name type="scientific">Acer negundo</name>
    <name type="common">Box elder</name>
    <dbReference type="NCBI Taxonomy" id="4023"/>
    <lineage>
        <taxon>Eukaryota</taxon>
        <taxon>Viridiplantae</taxon>
        <taxon>Streptophyta</taxon>
        <taxon>Embryophyta</taxon>
        <taxon>Tracheophyta</taxon>
        <taxon>Spermatophyta</taxon>
        <taxon>Magnoliopsida</taxon>
        <taxon>eudicotyledons</taxon>
        <taxon>Gunneridae</taxon>
        <taxon>Pentapetalae</taxon>
        <taxon>rosids</taxon>
        <taxon>malvids</taxon>
        <taxon>Sapindales</taxon>
        <taxon>Sapindaceae</taxon>
        <taxon>Hippocastanoideae</taxon>
        <taxon>Acereae</taxon>
        <taxon>Acer</taxon>
    </lineage>
</organism>
<sequence>MPQLYGGGAAAHADLKLLIQMTYASTSLDFDVFRHVNVHALKRAGTKIAEMESVQIENIDPVTEFIACKQDSGYECELFKENARPLKRGRNVGL</sequence>
<reference evidence="1" key="1">
    <citation type="journal article" date="2022" name="Plant J.">
        <title>Strategies of tolerance reflected in two North American maple genomes.</title>
        <authorList>
            <person name="McEvoy S.L."/>
            <person name="Sezen U.U."/>
            <person name="Trouern-Trend A."/>
            <person name="McMahon S.M."/>
            <person name="Schaberg P.G."/>
            <person name="Yang J."/>
            <person name="Wegrzyn J.L."/>
            <person name="Swenson N.G."/>
        </authorList>
    </citation>
    <scope>NUCLEOTIDE SEQUENCE</scope>
    <source>
        <strain evidence="1">91603</strain>
    </source>
</reference>
<comment type="caution">
    <text evidence="1">The sequence shown here is derived from an EMBL/GenBank/DDBJ whole genome shotgun (WGS) entry which is preliminary data.</text>
</comment>
<gene>
    <name evidence="1" type="ORF">LWI28_001567</name>
</gene>
<dbReference type="AlphaFoldDB" id="A0AAD5JS57"/>
<protein>
    <submittedName>
        <fullName evidence="1">Uncharacterized protein</fullName>
    </submittedName>
</protein>